<dbReference type="GeneID" id="123185465"/>
<proteinExistence type="predicted"/>
<feature type="region of interest" description="Disordered" evidence="1">
    <location>
        <begin position="190"/>
        <end position="232"/>
    </location>
</feature>
<dbReference type="Gramene" id="TraesJUL2A03G00720520.1">
    <property type="protein sequence ID" value="TraesJUL2A03G00720520.1.CDS1"/>
    <property type="gene ID" value="TraesJUL2A03G00720520"/>
</dbReference>
<feature type="region of interest" description="Disordered" evidence="1">
    <location>
        <begin position="152"/>
        <end position="174"/>
    </location>
</feature>
<dbReference type="Gramene" id="TraesCLE_scaffold_050425_01G000200.1">
    <property type="protein sequence ID" value="TraesCLE_scaffold_050425_01G000200.1"/>
    <property type="gene ID" value="TraesCLE_scaffold_050425_01G000200"/>
</dbReference>
<keyword evidence="3" id="KW-1185">Reference proteome</keyword>
<dbReference type="Gramene" id="TraesROB_scaffold_114670_01G000200.1">
    <property type="protein sequence ID" value="TraesROB_scaffold_114670_01G000200.1"/>
    <property type="gene ID" value="TraesROB_scaffold_114670_01G000200"/>
</dbReference>
<accession>A0A3B6AZH8</accession>
<dbReference type="Gramene" id="TraesSTA2A03G00714090.1">
    <property type="protein sequence ID" value="TraesSTA2A03G00714090.1.CDS1"/>
    <property type="gene ID" value="TraesSTA2A03G00714090"/>
</dbReference>
<dbReference type="EnsemblPlants" id="TraesCS2A02G294900.1">
    <property type="protein sequence ID" value="TraesCS2A02G294900.1.cds1"/>
    <property type="gene ID" value="TraesCS2A02G294900"/>
</dbReference>
<name>A0A3B6AZH8_WHEAT</name>
<dbReference type="RefSeq" id="XP_044453281.1">
    <property type="nucleotide sequence ID" value="XM_044597346.1"/>
</dbReference>
<dbReference type="AlphaFoldDB" id="A0A3B6AZH8"/>
<feature type="compositionally biased region" description="Basic and acidic residues" evidence="1">
    <location>
        <begin position="165"/>
        <end position="174"/>
    </location>
</feature>
<dbReference type="PANTHER" id="PTHR34120">
    <property type="entry name" value="EXPRESSED PROTEIN"/>
    <property type="match status" value="1"/>
</dbReference>
<dbReference type="Gramene" id="TraesCAD_scaffold_146837_01G000200.1">
    <property type="protein sequence ID" value="TraesCAD_scaffold_146837_01G000200.1"/>
    <property type="gene ID" value="TraesCAD_scaffold_146837_01G000200"/>
</dbReference>
<sequence>MPQLDLESLFCVGGGESRSTKVACETIAVAASDVDVASAHEQSRRIIWAWSGPTGAALERDGSTKGSSNPKTAAEETTRNKGASRAPRRLELEAIVVGVLPAGKMVVQQRRPPVVGRGWRRPAAGARVFASEAVGTEPVSPKVSCFGAVRSESRAAAPAPAPSPRGEEEQVEERSGCWASVASALRGLLCGSDSDNRREGESGASESKPAVSGSPTVDGPVLSPPRPVLGLGDVKQIASRRWPDGDGRCLV</sequence>
<dbReference type="Proteomes" id="UP000019116">
    <property type="component" value="Chromosome 2A"/>
</dbReference>
<dbReference type="Gramene" id="TraesSYM2A03G00722830.1">
    <property type="protein sequence ID" value="TraesSYM2A03G00722830.1.CDS1"/>
    <property type="gene ID" value="TraesSYM2A03G00722830"/>
</dbReference>
<dbReference type="Gramene" id="TraesLDM2A03G00718330.1">
    <property type="protein sequence ID" value="TraesLDM2A03G00718330.1.CDS1"/>
    <property type="gene ID" value="TraesLDM2A03G00718330"/>
</dbReference>
<dbReference type="Gramene" id="TraesRN2A0100713500.1">
    <property type="protein sequence ID" value="TraesRN2A0100713500.1"/>
    <property type="gene ID" value="TraesRN2A0100713500"/>
</dbReference>
<gene>
    <name evidence="2" type="primary">LOC123185465</name>
</gene>
<dbReference type="Gramene" id="TraesARI2A03G00723150.1">
    <property type="protein sequence ID" value="TraesARI2A03G00723150.1.CDS1"/>
    <property type="gene ID" value="TraesARI2A03G00723150"/>
</dbReference>
<organism evidence="2">
    <name type="scientific">Triticum aestivum</name>
    <name type="common">Wheat</name>
    <dbReference type="NCBI Taxonomy" id="4565"/>
    <lineage>
        <taxon>Eukaryota</taxon>
        <taxon>Viridiplantae</taxon>
        <taxon>Streptophyta</taxon>
        <taxon>Embryophyta</taxon>
        <taxon>Tracheophyta</taxon>
        <taxon>Spermatophyta</taxon>
        <taxon>Magnoliopsida</taxon>
        <taxon>Liliopsida</taxon>
        <taxon>Poales</taxon>
        <taxon>Poaceae</taxon>
        <taxon>BOP clade</taxon>
        <taxon>Pooideae</taxon>
        <taxon>Triticodae</taxon>
        <taxon>Triticeae</taxon>
        <taxon>Triticinae</taxon>
        <taxon>Triticum</taxon>
    </lineage>
</organism>
<reference evidence="2" key="2">
    <citation type="submission" date="2018-10" db="UniProtKB">
        <authorList>
            <consortium name="EnsemblPlants"/>
        </authorList>
    </citation>
    <scope>IDENTIFICATION</scope>
</reference>
<dbReference type="PANTHER" id="PTHR34120:SF3">
    <property type="entry name" value="OS04G0412700 PROTEIN"/>
    <property type="match status" value="1"/>
</dbReference>
<dbReference type="OrthoDB" id="682960at2759"/>
<evidence type="ECO:0000313" key="2">
    <source>
        <dbReference type="EnsemblPlants" id="TraesCS2A02G294900.1.cds1"/>
    </source>
</evidence>
<feature type="region of interest" description="Disordered" evidence="1">
    <location>
        <begin position="57"/>
        <end position="86"/>
    </location>
</feature>
<dbReference type="Gramene" id="TraesJAG2A03G00716000.1">
    <property type="protein sequence ID" value="TraesJAG2A03G00716000.1.CDS1"/>
    <property type="gene ID" value="TraesJAG2A03G00716000"/>
</dbReference>
<dbReference type="Gramene" id="TraesCS2A02G294900.1">
    <property type="protein sequence ID" value="TraesCS2A02G294900.1.cds1"/>
    <property type="gene ID" value="TraesCS2A02G294900"/>
</dbReference>
<dbReference type="Gramene" id="TraesWEE_scaffold_163699_01G000100.1">
    <property type="protein sequence ID" value="TraesWEE_scaffold_163699_01G000100.1"/>
    <property type="gene ID" value="TraesWEE_scaffold_163699_01G000100"/>
</dbReference>
<protein>
    <submittedName>
        <fullName evidence="2">Uncharacterized protein</fullName>
    </submittedName>
</protein>
<reference evidence="2" key="1">
    <citation type="submission" date="2018-08" db="EMBL/GenBank/DDBJ databases">
        <authorList>
            <person name="Rossello M."/>
        </authorList>
    </citation>
    <scope>NUCLEOTIDE SEQUENCE [LARGE SCALE GENOMIC DNA]</scope>
    <source>
        <strain evidence="2">cv. Chinese Spring</strain>
    </source>
</reference>
<evidence type="ECO:0000313" key="3">
    <source>
        <dbReference type="Proteomes" id="UP000019116"/>
    </source>
</evidence>
<dbReference type="Gramene" id="TraesLAC2A03G00719470.1">
    <property type="protein sequence ID" value="TraesLAC2A03G00719470.1.CDS1"/>
    <property type="gene ID" value="TraesLAC2A03G00719470"/>
</dbReference>
<dbReference type="Gramene" id="TraesPARA_EIv1.0_0391250.1">
    <property type="protein sequence ID" value="TraesPARA_EIv1.0_0391250.1.CDS1"/>
    <property type="gene ID" value="TraesPARA_EIv1.0_0391250"/>
</dbReference>
<dbReference type="Gramene" id="TraesNOR2A03G00725110.1">
    <property type="protein sequence ID" value="TraesNOR2A03G00725110.1.CDS1"/>
    <property type="gene ID" value="TraesNOR2A03G00725110"/>
</dbReference>
<dbReference type="Gramene" id="TraesMAC2A03G00714450.1">
    <property type="protein sequence ID" value="TraesMAC2A03G00714450.1.CDS1"/>
    <property type="gene ID" value="TraesMAC2A03G00714450"/>
</dbReference>
<dbReference type="Gramene" id="TraesCS2A03G0735900.1">
    <property type="protein sequence ID" value="TraesCS2A03G0735900.1.CDS1"/>
    <property type="gene ID" value="TraesCS2A03G0735900"/>
</dbReference>
<evidence type="ECO:0000256" key="1">
    <source>
        <dbReference type="SAM" id="MobiDB-lite"/>
    </source>
</evidence>